<dbReference type="InParanoid" id="A0A068V393"/>
<keyword evidence="5" id="KW-0812">Transmembrane</keyword>
<keyword evidence="3" id="KW-0464">Manganese</keyword>
<evidence type="ECO:0000313" key="6">
    <source>
        <dbReference type="EMBL" id="CDP15230.1"/>
    </source>
</evidence>
<dbReference type="InterPro" id="IPR029044">
    <property type="entry name" value="Nucleotide-diphossugar_trans"/>
</dbReference>
<dbReference type="EC" id="2.4.1.-" evidence="4"/>
<accession>A0A068V393</accession>
<keyword evidence="2" id="KW-0808">Transferase</keyword>
<dbReference type="STRING" id="49390.A0A068V393"/>
<dbReference type="Gramene" id="CDP15230">
    <property type="protein sequence ID" value="CDP15230"/>
    <property type="gene ID" value="GSCOC_T00042865001"/>
</dbReference>
<evidence type="ECO:0000313" key="7">
    <source>
        <dbReference type="Proteomes" id="UP000295252"/>
    </source>
</evidence>
<evidence type="ECO:0000256" key="4">
    <source>
        <dbReference type="RuleBase" id="RU362027"/>
    </source>
</evidence>
<evidence type="ECO:0000256" key="2">
    <source>
        <dbReference type="ARBA" id="ARBA00022679"/>
    </source>
</evidence>
<dbReference type="EMBL" id="HG739180">
    <property type="protein sequence ID" value="CDP15230.1"/>
    <property type="molecule type" value="Genomic_DNA"/>
</dbReference>
<dbReference type="GO" id="GO:0016757">
    <property type="term" value="F:glycosyltransferase activity"/>
    <property type="evidence" value="ECO:0007669"/>
    <property type="project" value="UniProtKB-KW"/>
</dbReference>
<keyword evidence="5" id="KW-1133">Transmembrane helix</keyword>
<dbReference type="PhylomeDB" id="A0A068V393"/>
<dbReference type="OrthoDB" id="2014201at2759"/>
<reference evidence="7" key="1">
    <citation type="journal article" date="2014" name="Science">
        <title>The coffee genome provides insight into the convergent evolution of caffeine biosynthesis.</title>
        <authorList>
            <person name="Denoeud F."/>
            <person name="Carretero-Paulet L."/>
            <person name="Dereeper A."/>
            <person name="Droc G."/>
            <person name="Guyot R."/>
            <person name="Pietrella M."/>
            <person name="Zheng C."/>
            <person name="Alberti A."/>
            <person name="Anthony F."/>
            <person name="Aprea G."/>
            <person name="Aury J.M."/>
            <person name="Bento P."/>
            <person name="Bernard M."/>
            <person name="Bocs S."/>
            <person name="Campa C."/>
            <person name="Cenci A."/>
            <person name="Combes M.C."/>
            <person name="Crouzillat D."/>
            <person name="Da Silva C."/>
            <person name="Daddiego L."/>
            <person name="De Bellis F."/>
            <person name="Dussert S."/>
            <person name="Garsmeur O."/>
            <person name="Gayraud T."/>
            <person name="Guignon V."/>
            <person name="Jahn K."/>
            <person name="Jamilloux V."/>
            <person name="Joet T."/>
            <person name="Labadie K."/>
            <person name="Lan T."/>
            <person name="Leclercq J."/>
            <person name="Lepelley M."/>
            <person name="Leroy T."/>
            <person name="Li L.T."/>
            <person name="Librado P."/>
            <person name="Lopez L."/>
            <person name="Munoz A."/>
            <person name="Noel B."/>
            <person name="Pallavicini A."/>
            <person name="Perrotta G."/>
            <person name="Poncet V."/>
            <person name="Pot D."/>
            <person name="Priyono X."/>
            <person name="Rigoreau M."/>
            <person name="Rouard M."/>
            <person name="Rozas J."/>
            <person name="Tranchant-Dubreuil C."/>
            <person name="VanBuren R."/>
            <person name="Zhang Q."/>
            <person name="Andrade A.C."/>
            <person name="Argout X."/>
            <person name="Bertrand B."/>
            <person name="de Kochko A."/>
            <person name="Graziosi G."/>
            <person name="Henry R.J."/>
            <person name="Jayarama X."/>
            <person name="Ming R."/>
            <person name="Nagai C."/>
            <person name="Rounsley S."/>
            <person name="Sankoff D."/>
            <person name="Giuliano G."/>
            <person name="Albert V.A."/>
            <person name="Wincker P."/>
            <person name="Lashermes P."/>
        </authorList>
    </citation>
    <scope>NUCLEOTIDE SEQUENCE [LARGE SCALE GENOMIC DNA]</scope>
    <source>
        <strain evidence="7">cv. DH200-94</strain>
    </source>
</reference>
<evidence type="ECO:0000256" key="5">
    <source>
        <dbReference type="SAM" id="Phobius"/>
    </source>
</evidence>
<keyword evidence="7" id="KW-1185">Reference proteome</keyword>
<feature type="transmembrane region" description="Helical" evidence="5">
    <location>
        <begin position="119"/>
        <end position="138"/>
    </location>
</feature>
<dbReference type="Gene3D" id="3.90.550.10">
    <property type="entry name" value="Spore Coat Polysaccharide Biosynthesis Protein SpsA, Chain A"/>
    <property type="match status" value="1"/>
</dbReference>
<dbReference type="SUPFAM" id="SSF53448">
    <property type="entry name" value="Nucleotide-diphospho-sugar transferases"/>
    <property type="match status" value="1"/>
</dbReference>
<dbReference type="OMA" id="FVEHSEM"/>
<name>A0A068V393_COFCA</name>
<evidence type="ECO:0000256" key="3">
    <source>
        <dbReference type="ARBA" id="ARBA00023211"/>
    </source>
</evidence>
<keyword evidence="1" id="KW-0328">Glycosyltransferase</keyword>
<dbReference type="InterPro" id="IPR050587">
    <property type="entry name" value="GNT1/Glycosyltrans_8"/>
</dbReference>
<sequence>MAADMVSKTATKAAKRLAKAGSLPNRAYVTFLAGDGDYWKGAVGLVKGLRKAKSANPLVVALLPDVPQDHRNKLINQGRIAREIEPAASPPEGQDKFFAWAYYAINHSKLRMWEVKLTWIHHTLNFLVGILMLFLLFVEHSEMVYLDADVQVFNNRDNFRNLL</sequence>
<comment type="similarity">
    <text evidence="4">Belongs to the glycosyltransferase 8 family.</text>
</comment>
<dbReference type="PANTHER" id="PTHR11183">
    <property type="entry name" value="GLYCOGENIN SUBFAMILY MEMBER"/>
    <property type="match status" value="1"/>
</dbReference>
<keyword evidence="5" id="KW-0472">Membrane</keyword>
<gene>
    <name evidence="6" type="ORF">GSCOC_T00042865001</name>
</gene>
<dbReference type="Pfam" id="PF01501">
    <property type="entry name" value="Glyco_transf_8"/>
    <property type="match status" value="1"/>
</dbReference>
<proteinExistence type="inferred from homology"/>
<dbReference type="Proteomes" id="UP000295252">
    <property type="component" value="Chromosome IV"/>
</dbReference>
<dbReference type="AlphaFoldDB" id="A0A068V393"/>
<dbReference type="InterPro" id="IPR002495">
    <property type="entry name" value="Glyco_trans_8"/>
</dbReference>
<protein>
    <recommendedName>
        <fullName evidence="4">Hexosyltransferase</fullName>
        <ecNumber evidence="4">2.4.1.-</ecNumber>
    </recommendedName>
</protein>
<organism evidence="6 7">
    <name type="scientific">Coffea canephora</name>
    <name type="common">Robusta coffee</name>
    <dbReference type="NCBI Taxonomy" id="49390"/>
    <lineage>
        <taxon>Eukaryota</taxon>
        <taxon>Viridiplantae</taxon>
        <taxon>Streptophyta</taxon>
        <taxon>Embryophyta</taxon>
        <taxon>Tracheophyta</taxon>
        <taxon>Spermatophyta</taxon>
        <taxon>Magnoliopsida</taxon>
        <taxon>eudicotyledons</taxon>
        <taxon>Gunneridae</taxon>
        <taxon>Pentapetalae</taxon>
        <taxon>asterids</taxon>
        <taxon>lamiids</taxon>
        <taxon>Gentianales</taxon>
        <taxon>Rubiaceae</taxon>
        <taxon>Ixoroideae</taxon>
        <taxon>Gardenieae complex</taxon>
        <taxon>Bertiereae - Coffeeae clade</taxon>
        <taxon>Coffeeae</taxon>
        <taxon>Coffea</taxon>
    </lineage>
</organism>
<evidence type="ECO:0000256" key="1">
    <source>
        <dbReference type="ARBA" id="ARBA00022676"/>
    </source>
</evidence>